<dbReference type="Gene3D" id="1.10.510.10">
    <property type="entry name" value="Transferase(Phosphotransferase) domain 1"/>
    <property type="match status" value="1"/>
</dbReference>
<comment type="catalytic activity">
    <reaction evidence="8">
        <text>L-seryl-[protein] + ATP = O-phospho-L-seryl-[protein] + ADP + H(+)</text>
        <dbReference type="Rhea" id="RHEA:17989"/>
        <dbReference type="Rhea" id="RHEA-COMP:9863"/>
        <dbReference type="Rhea" id="RHEA-COMP:11604"/>
        <dbReference type="ChEBI" id="CHEBI:15378"/>
        <dbReference type="ChEBI" id="CHEBI:29999"/>
        <dbReference type="ChEBI" id="CHEBI:30616"/>
        <dbReference type="ChEBI" id="CHEBI:83421"/>
        <dbReference type="ChEBI" id="CHEBI:456216"/>
        <dbReference type="EC" id="2.7.11.1"/>
    </reaction>
</comment>
<dbReference type="GO" id="GO:0005524">
    <property type="term" value="F:ATP binding"/>
    <property type="evidence" value="ECO:0007669"/>
    <property type="project" value="UniProtKB-KW"/>
</dbReference>
<sequence>MGALGHGVPVNGSGSADIYQGTLGDQKICLKVIRIFEERDSKKFMKAITKEAILWGQLEHPNVLPFYGVHFLDLRPRRVCLILPWMDNGDLTAFLKRNPHVPRMPLVHDVINGLTYLHDENIIHADLKGANVLVNCDGEACISDFGLASVFTNNTFGHTDGESMTPGCSYRWLAPESFNASNRRTKASDVWALGGVIYEVRLGVQADLTYGFRLTHT</sequence>
<dbReference type="PROSITE" id="PS50011">
    <property type="entry name" value="PROTEIN_KINASE_DOM"/>
    <property type="match status" value="1"/>
</dbReference>
<reference evidence="10" key="1">
    <citation type="submission" date="2022-07" db="EMBL/GenBank/DDBJ databases">
        <title>Genome Sequence of Leucocoprinus birnbaumii.</title>
        <authorList>
            <person name="Buettner E."/>
        </authorList>
    </citation>
    <scope>NUCLEOTIDE SEQUENCE</scope>
    <source>
        <strain evidence="10">VT141</strain>
    </source>
</reference>
<dbReference type="PANTHER" id="PTHR24361">
    <property type="entry name" value="MITOGEN-ACTIVATED KINASE KINASE KINASE"/>
    <property type="match status" value="1"/>
</dbReference>
<evidence type="ECO:0000256" key="6">
    <source>
        <dbReference type="ARBA" id="ARBA00022840"/>
    </source>
</evidence>
<dbReference type="GO" id="GO:0004674">
    <property type="term" value="F:protein serine/threonine kinase activity"/>
    <property type="evidence" value="ECO:0007669"/>
    <property type="project" value="UniProtKB-KW"/>
</dbReference>
<evidence type="ECO:0000313" key="10">
    <source>
        <dbReference type="EMBL" id="KAJ3552521.1"/>
    </source>
</evidence>
<evidence type="ECO:0000256" key="8">
    <source>
        <dbReference type="ARBA" id="ARBA00048679"/>
    </source>
</evidence>
<dbReference type="InterPro" id="IPR001245">
    <property type="entry name" value="Ser-Thr/Tyr_kinase_cat_dom"/>
</dbReference>
<gene>
    <name evidence="10" type="ORF">NP233_g12864</name>
</gene>
<keyword evidence="2" id="KW-0723">Serine/threonine-protein kinase</keyword>
<dbReference type="SMART" id="SM00220">
    <property type="entry name" value="S_TKc"/>
    <property type="match status" value="1"/>
</dbReference>
<comment type="catalytic activity">
    <reaction evidence="7">
        <text>L-threonyl-[protein] + ATP = O-phospho-L-threonyl-[protein] + ADP + H(+)</text>
        <dbReference type="Rhea" id="RHEA:46608"/>
        <dbReference type="Rhea" id="RHEA-COMP:11060"/>
        <dbReference type="Rhea" id="RHEA-COMP:11605"/>
        <dbReference type="ChEBI" id="CHEBI:15378"/>
        <dbReference type="ChEBI" id="CHEBI:30013"/>
        <dbReference type="ChEBI" id="CHEBI:30616"/>
        <dbReference type="ChEBI" id="CHEBI:61977"/>
        <dbReference type="ChEBI" id="CHEBI:456216"/>
        <dbReference type="EC" id="2.7.11.1"/>
    </reaction>
</comment>
<dbReference type="InterPro" id="IPR000719">
    <property type="entry name" value="Prot_kinase_dom"/>
</dbReference>
<evidence type="ECO:0000256" key="4">
    <source>
        <dbReference type="ARBA" id="ARBA00022741"/>
    </source>
</evidence>
<dbReference type="SUPFAM" id="SSF56112">
    <property type="entry name" value="Protein kinase-like (PK-like)"/>
    <property type="match status" value="1"/>
</dbReference>
<accession>A0AAD5VDT7</accession>
<dbReference type="AlphaFoldDB" id="A0AAD5VDT7"/>
<keyword evidence="5" id="KW-0418">Kinase</keyword>
<dbReference type="EC" id="2.7.11.1" evidence="1"/>
<comment type="caution">
    <text evidence="10">The sequence shown here is derived from an EMBL/GenBank/DDBJ whole genome shotgun (WGS) entry which is preliminary data.</text>
</comment>
<evidence type="ECO:0000256" key="7">
    <source>
        <dbReference type="ARBA" id="ARBA00047899"/>
    </source>
</evidence>
<dbReference type="EMBL" id="JANIEX010002042">
    <property type="protein sequence ID" value="KAJ3552521.1"/>
    <property type="molecule type" value="Genomic_DNA"/>
</dbReference>
<evidence type="ECO:0000256" key="2">
    <source>
        <dbReference type="ARBA" id="ARBA00022527"/>
    </source>
</evidence>
<dbReference type="InterPro" id="IPR011009">
    <property type="entry name" value="Kinase-like_dom_sf"/>
</dbReference>
<organism evidence="10 11">
    <name type="scientific">Leucocoprinus birnbaumii</name>
    <dbReference type="NCBI Taxonomy" id="56174"/>
    <lineage>
        <taxon>Eukaryota</taxon>
        <taxon>Fungi</taxon>
        <taxon>Dikarya</taxon>
        <taxon>Basidiomycota</taxon>
        <taxon>Agaricomycotina</taxon>
        <taxon>Agaricomycetes</taxon>
        <taxon>Agaricomycetidae</taxon>
        <taxon>Agaricales</taxon>
        <taxon>Agaricineae</taxon>
        <taxon>Agaricaceae</taxon>
        <taxon>Leucocoprinus</taxon>
    </lineage>
</organism>
<evidence type="ECO:0000256" key="5">
    <source>
        <dbReference type="ARBA" id="ARBA00022777"/>
    </source>
</evidence>
<dbReference type="PANTHER" id="PTHR24361:SF433">
    <property type="entry name" value="PROTEIN KINASE DOMAIN-CONTAINING PROTEIN"/>
    <property type="match status" value="1"/>
</dbReference>
<dbReference type="GO" id="GO:0005737">
    <property type="term" value="C:cytoplasm"/>
    <property type="evidence" value="ECO:0007669"/>
    <property type="project" value="TreeGrafter"/>
</dbReference>
<evidence type="ECO:0000259" key="9">
    <source>
        <dbReference type="PROSITE" id="PS50011"/>
    </source>
</evidence>
<keyword evidence="4" id="KW-0547">Nucleotide-binding</keyword>
<evidence type="ECO:0000256" key="3">
    <source>
        <dbReference type="ARBA" id="ARBA00022679"/>
    </source>
</evidence>
<keyword evidence="3" id="KW-0808">Transferase</keyword>
<dbReference type="PROSITE" id="PS00108">
    <property type="entry name" value="PROTEIN_KINASE_ST"/>
    <property type="match status" value="1"/>
</dbReference>
<evidence type="ECO:0000313" key="11">
    <source>
        <dbReference type="Proteomes" id="UP001213000"/>
    </source>
</evidence>
<feature type="domain" description="Protein kinase" evidence="9">
    <location>
        <begin position="1"/>
        <end position="217"/>
    </location>
</feature>
<dbReference type="InterPro" id="IPR008271">
    <property type="entry name" value="Ser/Thr_kinase_AS"/>
</dbReference>
<keyword evidence="6" id="KW-0067">ATP-binding</keyword>
<evidence type="ECO:0000256" key="1">
    <source>
        <dbReference type="ARBA" id="ARBA00012513"/>
    </source>
</evidence>
<keyword evidence="11" id="KW-1185">Reference proteome</keyword>
<protein>
    <recommendedName>
        <fullName evidence="1">non-specific serine/threonine protein kinase</fullName>
        <ecNumber evidence="1">2.7.11.1</ecNumber>
    </recommendedName>
</protein>
<name>A0AAD5VDT7_9AGAR</name>
<dbReference type="InterPro" id="IPR053235">
    <property type="entry name" value="Ser_Thr_kinase"/>
</dbReference>
<dbReference type="Proteomes" id="UP001213000">
    <property type="component" value="Unassembled WGS sequence"/>
</dbReference>
<dbReference type="Pfam" id="PF07714">
    <property type="entry name" value="PK_Tyr_Ser-Thr"/>
    <property type="match status" value="1"/>
</dbReference>
<proteinExistence type="predicted"/>